<protein>
    <submittedName>
        <fullName evidence="1">Uncharacterized protein</fullName>
    </submittedName>
</protein>
<reference evidence="1" key="1">
    <citation type="submission" date="2020-05" db="EMBL/GenBank/DDBJ databases">
        <authorList>
            <person name="Chiriac C."/>
            <person name="Salcher M."/>
            <person name="Ghai R."/>
            <person name="Kavagutti S V."/>
        </authorList>
    </citation>
    <scope>NUCLEOTIDE SEQUENCE</scope>
</reference>
<organism evidence="1">
    <name type="scientific">uncultured Caudovirales phage</name>
    <dbReference type="NCBI Taxonomy" id="2100421"/>
    <lineage>
        <taxon>Viruses</taxon>
        <taxon>Duplodnaviria</taxon>
        <taxon>Heunggongvirae</taxon>
        <taxon>Uroviricota</taxon>
        <taxon>Caudoviricetes</taxon>
        <taxon>Peduoviridae</taxon>
        <taxon>Maltschvirus</taxon>
        <taxon>Maltschvirus maltsch</taxon>
    </lineage>
</organism>
<dbReference type="EMBL" id="LR796937">
    <property type="protein sequence ID" value="CAB4176641.1"/>
    <property type="molecule type" value="Genomic_DNA"/>
</dbReference>
<accession>A0A6J5Q572</accession>
<sequence>MTAKFDYRYRQELINARKDEKFYAPLDVIVVAAAVVRLHGWTSLASRDDIGTGPKKTPTSEIVAEYLIEQSLADGRILFNHLVTEADHTIANEALSWLRSLPALAWGPDTYLGKLIELFSTGKIGHTKLGLASSLISAYLRDLDDKARRAVSFDGQAHEVPVILCRTRIRGTILGIKDVYDAYGQHLKVRVQSEEGYTLYGSLPAALEREGAEEGDFISFEARITPSDRDPFFGFFSRPLKGQIITKAVPSDS</sequence>
<evidence type="ECO:0000313" key="1">
    <source>
        <dbReference type="EMBL" id="CAB4176641.1"/>
    </source>
</evidence>
<proteinExistence type="predicted"/>
<name>A0A6J5Q572_9CAUD</name>
<gene>
    <name evidence="1" type="ORF">UFOVP978_49</name>
</gene>